<dbReference type="OrthoDB" id="5617695at2"/>
<reference evidence="2 3" key="1">
    <citation type="submission" date="2018-06" db="EMBL/GenBank/DDBJ databases">
        <authorList>
            <consortium name="Pathogen Informatics"/>
            <person name="Doyle S."/>
        </authorList>
    </citation>
    <scope>NUCLEOTIDE SEQUENCE [LARGE SCALE GENOMIC DNA]</scope>
    <source>
        <strain evidence="2 3">NCTC10283</strain>
    </source>
</reference>
<feature type="transmembrane region" description="Helical" evidence="1">
    <location>
        <begin position="90"/>
        <end position="107"/>
    </location>
</feature>
<proteinExistence type="predicted"/>
<protein>
    <submittedName>
        <fullName evidence="2">Phage-related protein, tail component</fullName>
    </submittedName>
</protein>
<dbReference type="Proteomes" id="UP000254209">
    <property type="component" value="Unassembled WGS sequence"/>
</dbReference>
<keyword evidence="1" id="KW-0812">Transmembrane</keyword>
<name>A0A376BTH8_9NEIS</name>
<evidence type="ECO:0000313" key="3">
    <source>
        <dbReference type="Proteomes" id="UP000254209"/>
    </source>
</evidence>
<evidence type="ECO:0000313" key="2">
    <source>
        <dbReference type="EMBL" id="SSY80292.1"/>
    </source>
</evidence>
<accession>A0A376BTH8</accession>
<dbReference type="AlphaFoldDB" id="A0A376BTH8"/>
<dbReference type="EMBL" id="UFSO01000003">
    <property type="protein sequence ID" value="SSY80292.1"/>
    <property type="molecule type" value="Genomic_DNA"/>
</dbReference>
<keyword evidence="1" id="KW-1133">Transmembrane helix</keyword>
<evidence type="ECO:0000256" key="1">
    <source>
        <dbReference type="SAM" id="Phobius"/>
    </source>
</evidence>
<organism evidence="2 3">
    <name type="scientific">Alysiella crassa</name>
    <dbReference type="NCBI Taxonomy" id="153491"/>
    <lineage>
        <taxon>Bacteria</taxon>
        <taxon>Pseudomonadati</taxon>
        <taxon>Pseudomonadota</taxon>
        <taxon>Betaproteobacteria</taxon>
        <taxon>Neisseriales</taxon>
        <taxon>Neisseriaceae</taxon>
        <taxon>Alysiella</taxon>
    </lineage>
</organism>
<gene>
    <name evidence="2" type="ORF">NCTC10283_01846</name>
</gene>
<dbReference type="RefSeq" id="WP_034296370.1">
    <property type="nucleotide sequence ID" value="NZ_CP091519.2"/>
</dbReference>
<keyword evidence="3" id="KW-1185">Reference proteome</keyword>
<keyword evidence="1" id="KW-0472">Membrane</keyword>
<sequence length="244" mass="25755">MIEICLHGSLKRDFGSRFCLHATSPADALNGLFSQISGLRDKIRAGTFLVRLNGKIQNENNIVENFRQPEKTATIHIIPRTAGAGRAGQLIGGVVLAVIGAVAMAYGVPWGSYLVQAGVGLALGGVAQMLSKPPRLDGNSQGQKASRNTAFSNLDNTAAQGQPVPLAYGLVYAGSRVISQGVESRRTSQDDPILNNPTAQNVALNIRKTFVAGVAATAPNGQPYDTDFAHDSVRARNYVATLST</sequence>
<dbReference type="STRING" id="1120980.GCA_000745955_00103"/>